<evidence type="ECO:0000256" key="1">
    <source>
        <dbReference type="ARBA" id="ARBA00004167"/>
    </source>
</evidence>
<keyword evidence="10" id="KW-0119">Carbohydrate metabolism</keyword>
<accession>A0A8T0HAD6</accession>
<keyword evidence="6 13" id="KW-1133">Transmembrane helix</keyword>
<evidence type="ECO:0000256" key="8">
    <source>
        <dbReference type="ARBA" id="ARBA00023180"/>
    </source>
</evidence>
<dbReference type="GO" id="GO:0006004">
    <property type="term" value="P:fucose metabolic process"/>
    <property type="evidence" value="ECO:0007669"/>
    <property type="project" value="UniProtKB-KW"/>
</dbReference>
<dbReference type="AlphaFoldDB" id="A0A8T0HAD6"/>
<dbReference type="Proteomes" id="UP000822688">
    <property type="component" value="Chromosome 6"/>
</dbReference>
<keyword evidence="4" id="KW-0808">Transferase</keyword>
<evidence type="ECO:0000256" key="9">
    <source>
        <dbReference type="ARBA" id="ARBA00023253"/>
    </source>
</evidence>
<dbReference type="GO" id="GO:0016757">
    <property type="term" value="F:glycosyltransferase activity"/>
    <property type="evidence" value="ECO:0007669"/>
    <property type="project" value="UniProtKB-KW"/>
</dbReference>
<keyword evidence="3" id="KW-0328">Glycosyltransferase</keyword>
<gene>
    <name evidence="14" type="ORF">KC19_6G016300</name>
</gene>
<evidence type="ECO:0000256" key="10">
    <source>
        <dbReference type="ARBA" id="ARBA00023277"/>
    </source>
</evidence>
<evidence type="ECO:0000256" key="7">
    <source>
        <dbReference type="ARBA" id="ARBA00023136"/>
    </source>
</evidence>
<evidence type="ECO:0000256" key="2">
    <source>
        <dbReference type="ARBA" id="ARBA00007737"/>
    </source>
</evidence>
<dbReference type="InterPro" id="IPR024709">
    <property type="entry name" value="FucosylTrfase_pln"/>
</dbReference>
<dbReference type="EMBL" id="CM026427">
    <property type="protein sequence ID" value="KAG0568383.1"/>
    <property type="molecule type" value="Genomic_DNA"/>
</dbReference>
<dbReference type="InterPro" id="IPR052272">
    <property type="entry name" value="GT106_glycosyltransferase"/>
</dbReference>
<sequence length="704" mass="79268">MDEVNGDPSLHGRTGDGEKQISPVKEDRLSVLRRADSSVVQGGYSSSGRTSPTLLQRSNSMSTDKSQFLNSQQSGVSSPTTRSRQTGAFKSPSSPRSDLLTRPHSPHPRSPRALTPETSLPEAVRGSPRFRTTISGKLAFQQFTKSATFSKKGRGRLLKKGGTMFFVILFLWFALDWWYLSRFQVSTLQSLKKLGSSQADTVHQAGLNNGTSAVFYERLIALAAHALAENEFKPEPEDLWDEPALNSTTWLPCADQRLEGHISPPSLEDSSGYIMINANGGLNQQRVAICNGVAVARLLNATLVLPNFLFNSVWKDPSQFGDLYDEDYFIDYLKDDVRIVKELPFELQSLDLEAIEAVVTELDVPKEAKPSFYLKHILPLLTKTRVILFEGFGNRLGFDPVSFDIQRLRCRCNFHALRFVPHLQKMGDLIVERMRDKHPRWGPNEDEFHLDNTPLAEAEKARIRFAKPVPKYLAVHLRFEMDMAAYSLCDFGGGETEREELRAYRVLHFPILAKLEQEGKLGSAELNRELGHCPLMPEEGFLMLAALGFKRGTRIYLAGAHMYGGEAKMTVLKYLYPNIVTKEDILTDEEIAPFRNHSSQLAVLDYLGCALADAFAMTDSGSQLSSLVSGYRIYHGSGHKPTIRPNKKRLAQLFENNATIEWTHFEDRVRKLVKETKRIAVRPISRSIYRHPRCSECMCKHDAV</sequence>
<dbReference type="PANTHER" id="PTHR31933">
    <property type="entry name" value="O-FUCOSYLTRANSFERASE 2-RELATED"/>
    <property type="match status" value="1"/>
</dbReference>
<evidence type="ECO:0000256" key="4">
    <source>
        <dbReference type="ARBA" id="ARBA00022679"/>
    </source>
</evidence>
<keyword evidence="8" id="KW-0325">Glycoprotein</keyword>
<dbReference type="InterPro" id="IPR019378">
    <property type="entry name" value="GDP-Fuc_O-FucTrfase"/>
</dbReference>
<keyword evidence="5 13" id="KW-0812">Transmembrane</keyword>
<proteinExistence type="inferred from homology"/>
<reference evidence="14 15" key="1">
    <citation type="submission" date="2020-06" db="EMBL/GenBank/DDBJ databases">
        <title>WGS assembly of Ceratodon purpureus strain R40.</title>
        <authorList>
            <person name="Carey S.B."/>
            <person name="Jenkins J."/>
            <person name="Shu S."/>
            <person name="Lovell J.T."/>
            <person name="Sreedasyam A."/>
            <person name="Maumus F."/>
            <person name="Tiley G.P."/>
            <person name="Fernandez-Pozo N."/>
            <person name="Barry K."/>
            <person name="Chen C."/>
            <person name="Wang M."/>
            <person name="Lipzen A."/>
            <person name="Daum C."/>
            <person name="Saski C.A."/>
            <person name="Payton A.C."/>
            <person name="Mcbreen J.C."/>
            <person name="Conrad R.E."/>
            <person name="Kollar L.M."/>
            <person name="Olsson S."/>
            <person name="Huttunen S."/>
            <person name="Landis J.B."/>
            <person name="Wickett N.J."/>
            <person name="Johnson M.G."/>
            <person name="Rensing S.A."/>
            <person name="Grimwood J."/>
            <person name="Schmutz J."/>
            <person name="Mcdaniel S.F."/>
        </authorList>
    </citation>
    <scope>NUCLEOTIDE SEQUENCE [LARGE SCALE GENOMIC DNA]</scope>
    <source>
        <strain evidence="14 15">R40</strain>
    </source>
</reference>
<comment type="subcellular location">
    <subcellularLocation>
        <location evidence="1">Membrane</location>
        <topology evidence="1">Single-pass membrane protein</topology>
    </subcellularLocation>
</comment>
<comment type="similarity">
    <text evidence="2">Belongs to the glycosyltransferase GT106 family.</text>
</comment>
<feature type="compositionally biased region" description="Basic and acidic residues" evidence="12">
    <location>
        <begin position="13"/>
        <end position="36"/>
    </location>
</feature>
<evidence type="ECO:0000256" key="11">
    <source>
        <dbReference type="ARBA" id="ARBA00030350"/>
    </source>
</evidence>
<evidence type="ECO:0000256" key="3">
    <source>
        <dbReference type="ARBA" id="ARBA00022676"/>
    </source>
</evidence>
<evidence type="ECO:0000256" key="5">
    <source>
        <dbReference type="ARBA" id="ARBA00022692"/>
    </source>
</evidence>
<keyword evidence="9" id="KW-0294">Fucose metabolism</keyword>
<organism evidence="14 15">
    <name type="scientific">Ceratodon purpureus</name>
    <name type="common">Fire moss</name>
    <name type="synonym">Dicranum purpureum</name>
    <dbReference type="NCBI Taxonomy" id="3225"/>
    <lineage>
        <taxon>Eukaryota</taxon>
        <taxon>Viridiplantae</taxon>
        <taxon>Streptophyta</taxon>
        <taxon>Embryophyta</taxon>
        <taxon>Bryophyta</taxon>
        <taxon>Bryophytina</taxon>
        <taxon>Bryopsida</taxon>
        <taxon>Dicranidae</taxon>
        <taxon>Pseudoditrichales</taxon>
        <taxon>Ditrichaceae</taxon>
        <taxon>Ceratodon</taxon>
    </lineage>
</organism>
<dbReference type="GO" id="GO:0016020">
    <property type="term" value="C:membrane"/>
    <property type="evidence" value="ECO:0007669"/>
    <property type="project" value="UniProtKB-SubCell"/>
</dbReference>
<evidence type="ECO:0000256" key="12">
    <source>
        <dbReference type="SAM" id="MobiDB-lite"/>
    </source>
</evidence>
<feature type="transmembrane region" description="Helical" evidence="13">
    <location>
        <begin position="161"/>
        <end position="180"/>
    </location>
</feature>
<feature type="compositionally biased region" description="Low complexity" evidence="12">
    <location>
        <begin position="37"/>
        <end position="48"/>
    </location>
</feature>
<keyword evidence="15" id="KW-1185">Reference proteome</keyword>
<protein>
    <recommendedName>
        <fullName evidence="11">O-fucosyltransferase family protein</fullName>
    </recommendedName>
</protein>
<dbReference type="CDD" id="cd11299">
    <property type="entry name" value="O-FucT_plant"/>
    <property type="match status" value="1"/>
</dbReference>
<evidence type="ECO:0000256" key="13">
    <source>
        <dbReference type="SAM" id="Phobius"/>
    </source>
</evidence>
<name>A0A8T0HAD6_CERPU</name>
<evidence type="ECO:0000313" key="15">
    <source>
        <dbReference type="Proteomes" id="UP000822688"/>
    </source>
</evidence>
<feature type="region of interest" description="Disordered" evidence="12">
    <location>
        <begin position="1"/>
        <end position="126"/>
    </location>
</feature>
<feature type="compositionally biased region" description="Polar residues" evidence="12">
    <location>
        <begin position="49"/>
        <end position="96"/>
    </location>
</feature>
<evidence type="ECO:0000313" key="14">
    <source>
        <dbReference type="EMBL" id="KAG0568383.1"/>
    </source>
</evidence>
<evidence type="ECO:0000256" key="6">
    <source>
        <dbReference type="ARBA" id="ARBA00022989"/>
    </source>
</evidence>
<comment type="caution">
    <text evidence="14">The sequence shown here is derived from an EMBL/GenBank/DDBJ whole genome shotgun (WGS) entry which is preliminary data.</text>
</comment>
<dbReference type="Pfam" id="PF10250">
    <property type="entry name" value="O-FucT"/>
    <property type="match status" value="1"/>
</dbReference>
<keyword evidence="7 13" id="KW-0472">Membrane</keyword>
<dbReference type="PANTHER" id="PTHR31933:SF9">
    <property type="entry name" value="O-FUCOSYLTRANSFERASE 2"/>
    <property type="match status" value="1"/>
</dbReference>